<dbReference type="STRING" id="1238425.J07HQW2_00155"/>
<keyword evidence="4" id="KW-0255">Endonuclease</keyword>
<dbReference type="SUPFAM" id="SSF52980">
    <property type="entry name" value="Restriction endonuclease-like"/>
    <property type="match status" value="1"/>
</dbReference>
<feature type="region of interest" description="Disordered" evidence="1">
    <location>
        <begin position="153"/>
        <end position="195"/>
    </location>
</feature>
<evidence type="ECO:0000256" key="2">
    <source>
        <dbReference type="SAM" id="Phobius"/>
    </source>
</evidence>
<dbReference type="eggNOG" id="arCOG02782">
    <property type="taxonomic scope" value="Archaea"/>
</dbReference>
<accession>U1PJ79</accession>
<feature type="transmembrane region" description="Helical" evidence="2">
    <location>
        <begin position="205"/>
        <end position="233"/>
    </location>
</feature>
<protein>
    <submittedName>
        <fullName evidence="4">Putative endonuclease</fullName>
    </submittedName>
</protein>
<dbReference type="GO" id="GO:0009307">
    <property type="term" value="P:DNA restriction-modification system"/>
    <property type="evidence" value="ECO:0007669"/>
    <property type="project" value="InterPro"/>
</dbReference>
<dbReference type="InterPro" id="IPR011856">
    <property type="entry name" value="tRNA_endonuc-like_dom_sf"/>
</dbReference>
<keyword evidence="4" id="KW-0540">Nuclease</keyword>
<dbReference type="Pfam" id="PF04471">
    <property type="entry name" value="Mrr_cat"/>
    <property type="match status" value="1"/>
</dbReference>
<organism evidence="4 5">
    <name type="scientific">Haloquadratum walsbyi J07HQW2</name>
    <dbReference type="NCBI Taxonomy" id="1238425"/>
    <lineage>
        <taxon>Archaea</taxon>
        <taxon>Methanobacteriati</taxon>
        <taxon>Methanobacteriota</taxon>
        <taxon>Stenosarchaea group</taxon>
        <taxon>Halobacteria</taxon>
        <taxon>Halobacteriales</taxon>
        <taxon>Haloferacaceae</taxon>
        <taxon>Haloquadratum</taxon>
    </lineage>
</organism>
<keyword evidence="2" id="KW-1133">Transmembrane helix</keyword>
<dbReference type="GO" id="GO:0015666">
    <property type="term" value="F:restriction endodeoxyribonuclease activity"/>
    <property type="evidence" value="ECO:0007669"/>
    <property type="project" value="TreeGrafter"/>
</dbReference>
<evidence type="ECO:0000256" key="1">
    <source>
        <dbReference type="SAM" id="MobiDB-lite"/>
    </source>
</evidence>
<dbReference type="InterPro" id="IPR052906">
    <property type="entry name" value="Type_IV_Methyl-Rstrct_Enzyme"/>
</dbReference>
<dbReference type="Gene3D" id="3.40.1350.10">
    <property type="match status" value="1"/>
</dbReference>
<dbReference type="AlphaFoldDB" id="U1PJ79"/>
<keyword evidence="2" id="KW-0472">Membrane</keyword>
<dbReference type="PANTHER" id="PTHR30015">
    <property type="entry name" value="MRR RESTRICTION SYSTEM PROTEIN"/>
    <property type="match status" value="1"/>
</dbReference>
<keyword evidence="4" id="KW-0378">Hydrolase</keyword>
<evidence type="ECO:0000313" key="4">
    <source>
        <dbReference type="EMBL" id="ERG93722.1"/>
    </source>
</evidence>
<evidence type="ECO:0000259" key="3">
    <source>
        <dbReference type="Pfam" id="PF04471"/>
    </source>
</evidence>
<keyword evidence="2" id="KW-0812">Transmembrane</keyword>
<dbReference type="GO" id="GO:0003677">
    <property type="term" value="F:DNA binding"/>
    <property type="evidence" value="ECO:0007669"/>
    <property type="project" value="InterPro"/>
</dbReference>
<dbReference type="PANTHER" id="PTHR30015:SF6">
    <property type="entry name" value="SLL1429 PROTEIN"/>
    <property type="match status" value="1"/>
</dbReference>
<feature type="compositionally biased region" description="Polar residues" evidence="1">
    <location>
        <begin position="156"/>
        <end position="180"/>
    </location>
</feature>
<gene>
    <name evidence="4" type="ORF">J07HQW2_00155</name>
</gene>
<feature type="domain" description="Restriction endonuclease type IV Mrr" evidence="3">
    <location>
        <begin position="13"/>
        <end position="130"/>
    </location>
</feature>
<proteinExistence type="predicted"/>
<dbReference type="InterPro" id="IPR011335">
    <property type="entry name" value="Restrct_endonuc-II-like"/>
</dbReference>
<dbReference type="Proteomes" id="UP000030710">
    <property type="component" value="Unassembled WGS sequence"/>
</dbReference>
<evidence type="ECO:0000313" key="5">
    <source>
        <dbReference type="Proteomes" id="UP000030710"/>
    </source>
</evidence>
<dbReference type="HOGENOM" id="CLU_103223_0_0_2"/>
<reference evidence="4 5" key="1">
    <citation type="journal article" date="2013" name="PLoS ONE">
        <title>Assembly-driven community genomics of a hypersaline microbial ecosystem.</title>
        <authorList>
            <person name="Podell S."/>
            <person name="Ugalde J.A."/>
            <person name="Narasingarao P."/>
            <person name="Banfield J.F."/>
            <person name="Heidelberg K.B."/>
            <person name="Allen E.E."/>
        </authorList>
    </citation>
    <scope>NUCLEOTIDE SEQUENCE [LARGE SCALE GENOMIC DNA]</scope>
    <source>
        <strain evidence="5">J07HQW2</strain>
    </source>
</reference>
<sequence>MSHISRSEFTHQIQQMDQMEFEQFVADIWSSQGWNTTLRSASDDRGIDIDVDIIASRSGVISRTEAIQVKRYDSENITSPEVQQYGSIPYQEDDVETVIIVTSSSFSQPAQRTAESLNVKTVDSDGLYEIVNENSLFSVVAPYLESEPEPAITVEYPTNSGHSNSTQSTQHDSRIQNPISTDAGDTEAFNSGSSAQQTPDIAKTLLEAICAILGGFLIFALFIMLVLGLTAVFT</sequence>
<dbReference type="EMBL" id="KE356561">
    <property type="protein sequence ID" value="ERG93722.1"/>
    <property type="molecule type" value="Genomic_DNA"/>
</dbReference>
<dbReference type="InterPro" id="IPR007560">
    <property type="entry name" value="Restrct_endonuc_IV_Mrr"/>
</dbReference>
<name>U1PJ79_9EURY</name>